<dbReference type="OrthoDB" id="9807021at2"/>
<gene>
    <name evidence="5" type="ORF">SAMN04488692_1073</name>
</gene>
<dbReference type="PANTHER" id="PTHR32089:SF112">
    <property type="entry name" value="LYSOZYME-LIKE PROTEIN-RELATED"/>
    <property type="match status" value="1"/>
</dbReference>
<dbReference type="SMART" id="SM00283">
    <property type="entry name" value="MA"/>
    <property type="match status" value="1"/>
</dbReference>
<keyword evidence="1 2" id="KW-0807">Transducer</keyword>
<keyword evidence="3" id="KW-0175">Coiled coil</keyword>
<dbReference type="STRING" id="321763.SAMN04488692_1073"/>
<dbReference type="GO" id="GO:0007165">
    <property type="term" value="P:signal transduction"/>
    <property type="evidence" value="ECO:0007669"/>
    <property type="project" value="UniProtKB-KW"/>
</dbReference>
<feature type="domain" description="Methyl-accepting transducer" evidence="4">
    <location>
        <begin position="101"/>
        <end position="277"/>
    </location>
</feature>
<dbReference type="SUPFAM" id="SSF103190">
    <property type="entry name" value="Sensory domain-like"/>
    <property type="match status" value="1"/>
</dbReference>
<dbReference type="Proteomes" id="UP000199476">
    <property type="component" value="Unassembled WGS sequence"/>
</dbReference>
<dbReference type="PROSITE" id="PS50111">
    <property type="entry name" value="CHEMOTAXIS_TRANSDUC_2"/>
    <property type="match status" value="1"/>
</dbReference>
<protein>
    <submittedName>
        <fullName evidence="5">Methyl-accepting chemotaxis protein (MCP) signalling domain-containing protein</fullName>
    </submittedName>
</protein>
<name>A0A1G9LTX0_9FIRM</name>
<dbReference type="RefSeq" id="WP_089759257.1">
    <property type="nucleotide sequence ID" value="NZ_FNGO01000007.1"/>
</dbReference>
<dbReference type="PANTHER" id="PTHR32089">
    <property type="entry name" value="METHYL-ACCEPTING CHEMOTAXIS PROTEIN MCPB"/>
    <property type="match status" value="1"/>
</dbReference>
<evidence type="ECO:0000313" key="6">
    <source>
        <dbReference type="Proteomes" id="UP000199476"/>
    </source>
</evidence>
<dbReference type="InterPro" id="IPR004089">
    <property type="entry name" value="MCPsignal_dom"/>
</dbReference>
<proteinExistence type="predicted"/>
<dbReference type="Gene3D" id="1.10.287.950">
    <property type="entry name" value="Methyl-accepting chemotaxis protein"/>
    <property type="match status" value="1"/>
</dbReference>
<reference evidence="5 6" key="1">
    <citation type="submission" date="2016-10" db="EMBL/GenBank/DDBJ databases">
        <authorList>
            <person name="de Groot N.N."/>
        </authorList>
    </citation>
    <scope>NUCLEOTIDE SEQUENCE [LARGE SCALE GENOMIC DNA]</scope>
    <source>
        <strain evidence="5 6">SLAS-1</strain>
    </source>
</reference>
<evidence type="ECO:0000256" key="3">
    <source>
        <dbReference type="SAM" id="Coils"/>
    </source>
</evidence>
<keyword evidence="6" id="KW-1185">Reference proteome</keyword>
<evidence type="ECO:0000313" key="5">
    <source>
        <dbReference type="EMBL" id="SDL65181.1"/>
    </source>
</evidence>
<dbReference type="SUPFAM" id="SSF58104">
    <property type="entry name" value="Methyl-accepting chemotaxis protein (MCP) signaling domain"/>
    <property type="match status" value="1"/>
</dbReference>
<dbReference type="EMBL" id="FNGO01000007">
    <property type="protein sequence ID" value="SDL65181.1"/>
    <property type="molecule type" value="Genomic_DNA"/>
</dbReference>
<evidence type="ECO:0000256" key="1">
    <source>
        <dbReference type="ARBA" id="ARBA00023224"/>
    </source>
</evidence>
<evidence type="ECO:0000259" key="4">
    <source>
        <dbReference type="PROSITE" id="PS50111"/>
    </source>
</evidence>
<dbReference type="AlphaFoldDB" id="A0A1G9LTX0"/>
<feature type="coiled-coil region" evidence="3">
    <location>
        <begin position="122"/>
        <end position="149"/>
    </location>
</feature>
<dbReference type="InterPro" id="IPR029151">
    <property type="entry name" value="Sensor-like_sf"/>
</dbReference>
<sequence length="277" mass="30417">MSLLESFIDVAPYLNELVTRDTAVAVTNRNEYLCYESGEKLDHGVSAGKELKEGSLVVRAMQQREVVSDRVEDEELFGVKYIGVARPVQNESGEVIGAVFLGESTDRQDHLKEIAGEVKESVSDLRKASEEISAQAEELSASINELDDLAGETDEEMESVEKVINMVRDIASQTNLLGLNAQIEAARVGEEGRGFEVVAQEIRELSEQTENSLGEIMEIMGKIEELSGSIKDVTEDVQQIADSQAAYLEETSASTQELDDMASTLNDMAKMIDSRND</sequence>
<organism evidence="5 6">
    <name type="scientific">Halarsenatibacter silvermanii</name>
    <dbReference type="NCBI Taxonomy" id="321763"/>
    <lineage>
        <taxon>Bacteria</taxon>
        <taxon>Bacillati</taxon>
        <taxon>Bacillota</taxon>
        <taxon>Clostridia</taxon>
        <taxon>Halanaerobiales</taxon>
        <taxon>Halarsenatibacteraceae</taxon>
        <taxon>Halarsenatibacter</taxon>
    </lineage>
</organism>
<dbReference type="Pfam" id="PF00015">
    <property type="entry name" value="MCPsignal"/>
    <property type="match status" value="1"/>
</dbReference>
<accession>A0A1G9LTX0</accession>
<evidence type="ECO:0000256" key="2">
    <source>
        <dbReference type="PROSITE-ProRule" id="PRU00284"/>
    </source>
</evidence>
<dbReference type="GO" id="GO:0016020">
    <property type="term" value="C:membrane"/>
    <property type="evidence" value="ECO:0007669"/>
    <property type="project" value="InterPro"/>
</dbReference>